<evidence type="ECO:0000256" key="6">
    <source>
        <dbReference type="ARBA" id="ARBA00023242"/>
    </source>
</evidence>
<dbReference type="GO" id="GO:0006362">
    <property type="term" value="P:transcription elongation by RNA polymerase I"/>
    <property type="evidence" value="ECO:0007669"/>
    <property type="project" value="UniProtKB-ARBA"/>
</dbReference>
<accession>A0A9P4QK09</accession>
<dbReference type="Pfam" id="PF17875">
    <property type="entry name" value="RPA43_OB"/>
    <property type="match status" value="1"/>
</dbReference>
<evidence type="ECO:0000256" key="2">
    <source>
        <dbReference type="ARBA" id="ARBA00005930"/>
    </source>
</evidence>
<feature type="region of interest" description="Disordered" evidence="8">
    <location>
        <begin position="64"/>
        <end position="89"/>
    </location>
</feature>
<dbReference type="PANTHER" id="PTHR12709">
    <property type="entry name" value="DNA-DIRECTED RNA POLYMERASE II, III"/>
    <property type="match status" value="1"/>
</dbReference>
<dbReference type="Proteomes" id="UP000799444">
    <property type="component" value="Unassembled WGS sequence"/>
</dbReference>
<evidence type="ECO:0000256" key="1">
    <source>
        <dbReference type="ARBA" id="ARBA00004604"/>
    </source>
</evidence>
<dbReference type="FunFam" id="3.30.1490.120:FF:000004">
    <property type="entry name" value="RNA polymerase I subunit Rpa43"/>
    <property type="match status" value="1"/>
</dbReference>
<comment type="caution">
    <text evidence="10">The sequence shown here is derived from an EMBL/GenBank/DDBJ whole genome shotgun (WGS) entry which is preliminary data.</text>
</comment>
<evidence type="ECO:0000256" key="8">
    <source>
        <dbReference type="SAM" id="MobiDB-lite"/>
    </source>
</evidence>
<proteinExistence type="inferred from homology"/>
<feature type="domain" description="RPA43 OB" evidence="9">
    <location>
        <begin position="117"/>
        <end position="218"/>
    </location>
</feature>
<keyword evidence="11" id="KW-1185">Reference proteome</keyword>
<comment type="similarity">
    <text evidence="2">Belongs to the eukaryotic RPA43 RNA polymerase subunit family.</text>
</comment>
<dbReference type="InterPro" id="IPR045113">
    <property type="entry name" value="Rpb7-like"/>
</dbReference>
<dbReference type="GO" id="GO:0006361">
    <property type="term" value="P:transcription initiation at RNA polymerase I promoter"/>
    <property type="evidence" value="ECO:0007669"/>
    <property type="project" value="UniProtKB-ARBA"/>
</dbReference>
<keyword evidence="5 7" id="KW-0804">Transcription</keyword>
<dbReference type="PANTHER" id="PTHR12709:SF5">
    <property type="entry name" value="DNA-DIRECTED RNA POLYMERASE I SUBUNIT RPA43"/>
    <property type="match status" value="1"/>
</dbReference>
<feature type="compositionally biased region" description="Basic and acidic residues" evidence="8">
    <location>
        <begin position="244"/>
        <end position="260"/>
    </location>
</feature>
<name>A0A9P4QK09_9PLEO</name>
<feature type="region of interest" description="Disordered" evidence="8">
    <location>
        <begin position="218"/>
        <end position="260"/>
    </location>
</feature>
<comment type="function">
    <text evidence="7">DNA-dependent RNA polymerase which catalyzes the transcription of DNA into RNA using the four ribonucleoside triphosphates as substrates.</text>
</comment>
<evidence type="ECO:0000256" key="3">
    <source>
        <dbReference type="ARBA" id="ARBA00022478"/>
    </source>
</evidence>
<dbReference type="GO" id="GO:0005736">
    <property type="term" value="C:RNA polymerase I complex"/>
    <property type="evidence" value="ECO:0007669"/>
    <property type="project" value="UniProtKB-ARBA"/>
</dbReference>
<evidence type="ECO:0000256" key="7">
    <source>
        <dbReference type="RuleBase" id="RU369086"/>
    </source>
</evidence>
<dbReference type="Gene3D" id="2.40.50.1060">
    <property type="match status" value="1"/>
</dbReference>
<dbReference type="InterPro" id="IPR036898">
    <property type="entry name" value="RNA_pol_Rpb7-like_N_sf"/>
</dbReference>
<dbReference type="EMBL" id="ML996268">
    <property type="protein sequence ID" value="KAF2728733.1"/>
    <property type="molecule type" value="Genomic_DNA"/>
</dbReference>
<dbReference type="OrthoDB" id="10250504at2759"/>
<evidence type="ECO:0000256" key="5">
    <source>
        <dbReference type="ARBA" id="ARBA00023163"/>
    </source>
</evidence>
<evidence type="ECO:0000256" key="4">
    <source>
        <dbReference type="ARBA" id="ARBA00022553"/>
    </source>
</evidence>
<sequence>MAPIENAQPSLFHIERISQYVALTPASLATPLPSICASIFSPLLLSYFAPARGIVLAYQNTELSDSPPASRRTLPRPSRREEREEDAEEGTELLCNIIDEYSAAFLWATADLLVWRPEKHVWIEGRITHQAMSHISLSYLNAFSMSIMRQHLPEGWTWHQPHNKNRQTNGDEASVGTEGFWCDAGGMPVDGVLKARIRDWGFGSSGKGKSFVKVEGSLVSEDAEKAKENAGKGNERKKAKGVLRRTEQNGERAGEAMDVD</sequence>
<keyword evidence="4" id="KW-0597">Phosphoprotein</keyword>
<feature type="compositionally biased region" description="Basic and acidic residues" evidence="8">
    <location>
        <begin position="222"/>
        <end position="236"/>
    </location>
</feature>
<dbReference type="AlphaFoldDB" id="A0A9P4QK09"/>
<evidence type="ECO:0000313" key="10">
    <source>
        <dbReference type="EMBL" id="KAF2728733.1"/>
    </source>
</evidence>
<keyword evidence="6 7" id="KW-0539">Nucleus</keyword>
<dbReference type="InterPro" id="IPR041178">
    <property type="entry name" value="RPA43_OB"/>
</dbReference>
<organism evidence="10 11">
    <name type="scientific">Polyplosphaeria fusca</name>
    <dbReference type="NCBI Taxonomy" id="682080"/>
    <lineage>
        <taxon>Eukaryota</taxon>
        <taxon>Fungi</taxon>
        <taxon>Dikarya</taxon>
        <taxon>Ascomycota</taxon>
        <taxon>Pezizomycotina</taxon>
        <taxon>Dothideomycetes</taxon>
        <taxon>Pleosporomycetidae</taxon>
        <taxon>Pleosporales</taxon>
        <taxon>Tetraplosphaeriaceae</taxon>
        <taxon>Polyplosphaeria</taxon>
    </lineage>
</organism>
<dbReference type="Gene3D" id="3.30.1490.120">
    <property type="entry name" value="RNA polymerase Rpb7-like, N-terminal domain"/>
    <property type="match status" value="1"/>
</dbReference>
<gene>
    <name evidence="10" type="ORF">EJ04DRAFT_516397</name>
</gene>
<comment type="subcellular location">
    <subcellularLocation>
        <location evidence="1">Nucleus</location>
        <location evidence="1">Nucleolus</location>
    </subcellularLocation>
</comment>
<reference evidence="10" key="1">
    <citation type="journal article" date="2020" name="Stud. Mycol.">
        <title>101 Dothideomycetes genomes: a test case for predicting lifestyles and emergence of pathogens.</title>
        <authorList>
            <person name="Haridas S."/>
            <person name="Albert R."/>
            <person name="Binder M."/>
            <person name="Bloem J."/>
            <person name="Labutti K."/>
            <person name="Salamov A."/>
            <person name="Andreopoulos B."/>
            <person name="Baker S."/>
            <person name="Barry K."/>
            <person name="Bills G."/>
            <person name="Bluhm B."/>
            <person name="Cannon C."/>
            <person name="Castanera R."/>
            <person name="Culley D."/>
            <person name="Daum C."/>
            <person name="Ezra D."/>
            <person name="Gonzalez J."/>
            <person name="Henrissat B."/>
            <person name="Kuo A."/>
            <person name="Liang C."/>
            <person name="Lipzen A."/>
            <person name="Lutzoni F."/>
            <person name="Magnuson J."/>
            <person name="Mondo S."/>
            <person name="Nolan M."/>
            <person name="Ohm R."/>
            <person name="Pangilinan J."/>
            <person name="Park H.-J."/>
            <person name="Ramirez L."/>
            <person name="Alfaro M."/>
            <person name="Sun H."/>
            <person name="Tritt A."/>
            <person name="Yoshinaga Y."/>
            <person name="Zwiers L.-H."/>
            <person name="Turgeon B."/>
            <person name="Goodwin S."/>
            <person name="Spatafora J."/>
            <person name="Crous P."/>
            <person name="Grigoriev I."/>
        </authorList>
    </citation>
    <scope>NUCLEOTIDE SEQUENCE</scope>
    <source>
        <strain evidence="10">CBS 125425</strain>
    </source>
</reference>
<feature type="compositionally biased region" description="Low complexity" evidence="8">
    <location>
        <begin position="67"/>
        <end position="76"/>
    </location>
</feature>
<evidence type="ECO:0000313" key="11">
    <source>
        <dbReference type="Proteomes" id="UP000799444"/>
    </source>
</evidence>
<protein>
    <recommendedName>
        <fullName evidence="7">DNA-directed RNA polymerase subunit</fullName>
    </recommendedName>
</protein>
<keyword evidence="3 7" id="KW-0240">DNA-directed RNA polymerase</keyword>
<evidence type="ECO:0000259" key="9">
    <source>
        <dbReference type="Pfam" id="PF17875"/>
    </source>
</evidence>